<organism evidence="2">
    <name type="scientific">Clostridioides difficile</name>
    <name type="common">Peptoclostridium difficile</name>
    <dbReference type="NCBI Taxonomy" id="1496"/>
    <lineage>
        <taxon>Bacteria</taxon>
        <taxon>Bacillati</taxon>
        <taxon>Bacillota</taxon>
        <taxon>Clostridia</taxon>
        <taxon>Peptostreptococcales</taxon>
        <taxon>Peptostreptococcaceae</taxon>
        <taxon>Clostridioides</taxon>
    </lineage>
</organism>
<reference evidence="3" key="2">
    <citation type="journal article" date="2018" name="Genome Biol.">
        <title>SKESA: strategic k-mer extension for scrupulous assemblies.</title>
        <authorList>
            <person name="Souvorov A."/>
            <person name="Agarwala R."/>
            <person name="Lipman D.J."/>
        </authorList>
    </citation>
    <scope>NUCLEOTIDE SEQUENCE</scope>
    <source>
        <strain evidence="3">Clostridioides</strain>
    </source>
</reference>
<evidence type="ECO:0000313" key="3">
    <source>
        <dbReference type="EMBL" id="HBH2621789.1"/>
    </source>
</evidence>
<dbReference type="EMBL" id="LK932522">
    <property type="protein sequence ID" value="CDS88267.1"/>
    <property type="molecule type" value="Genomic_DNA"/>
</dbReference>
<evidence type="ECO:0000313" key="2">
    <source>
        <dbReference type="EMBL" id="CDT68615.1"/>
    </source>
</evidence>
<name>A0A069B0Y4_CLODI</name>
<evidence type="ECO:0000313" key="1">
    <source>
        <dbReference type="EMBL" id="CDS88267.1"/>
    </source>
</evidence>
<accession>A0A069B0Y4</accession>
<protein>
    <recommendedName>
        <fullName evidence="4">CopG family transcriptional regulator</fullName>
    </recommendedName>
</protein>
<evidence type="ECO:0008006" key="4">
    <source>
        <dbReference type="Google" id="ProtNLM"/>
    </source>
</evidence>
<reference evidence="3" key="3">
    <citation type="submission" date="2021-06" db="EMBL/GenBank/DDBJ databases">
        <authorList>
            <consortium name="NCBI Pathogen Detection Project"/>
        </authorList>
    </citation>
    <scope>NUCLEOTIDE SEQUENCE</scope>
    <source>
        <strain evidence="3">Clostridioides</strain>
    </source>
</reference>
<gene>
    <name evidence="2" type="ORF">BN1095_640024</name>
    <name evidence="1" type="ORF">BN1096_680002</name>
    <name evidence="3" type="ORF">KRQ00_003599</name>
</gene>
<reference evidence="2" key="1">
    <citation type="submission" date="2014-07" db="EMBL/GenBank/DDBJ databases">
        <authorList>
            <person name="Monot Marc"/>
        </authorList>
    </citation>
    <scope>NUCLEOTIDE SEQUENCE</scope>
    <source>
        <strain evidence="2">7032989</strain>
    </source>
</reference>
<dbReference type="EMBL" id="LK933338">
    <property type="protein sequence ID" value="CDT68615.1"/>
    <property type="molecule type" value="Genomic_DNA"/>
</dbReference>
<dbReference type="EMBL" id="DAEQIJ010000027">
    <property type="protein sequence ID" value="HBH2621789.1"/>
    <property type="molecule type" value="Genomic_DNA"/>
</dbReference>
<sequence>MPTKSKRISITIFPELETDLDVLKKEKFYKESQSEMLRYLIKLGLQVNKEKVYKNE</sequence>
<dbReference type="AlphaFoldDB" id="A0A069B0Y4"/>
<dbReference type="Proteomes" id="UP000879542">
    <property type="component" value="Unassembled WGS sequence"/>
</dbReference>
<proteinExistence type="predicted"/>
<dbReference type="RefSeq" id="WP_015994368.1">
    <property type="nucleotide sequence ID" value="NZ_BIQU01000030.1"/>
</dbReference>